<sequence length="709" mass="77108">MFYKDNHNREKQLRFSIRKVSFGAASVAVAALLMFLGNGAVEASEQQHSTNEAILEVTRANRDESISTVSKTNEGSTEADKKNPVEENNHPLAKSEKENRESVISTDTPTTLNTEENQEKPAVLKRVRRSNPDSGMDSSTTNDDPSANKVFEAPAEGASLDELKAKLNELEDSVENNDKIRDMNTVGNSKQVKKGAVNEINEFGGWKAVTENGETGKFAIARKTEGGVFPLETVNTVRTIKGNYEYYYDTYVREQAFDRTGDYMLFLSKVRTLADQEEKTFDGQPYKENGEGNGIAKGVKGFNGIEKTFKAYSSETGSTVKISFKTGYSGDINGGKAKYKVEVMIDENGVKKTIYTKTFSPTDNKKDDDAIITPAKDGDKNKREYLRNEYNKKTLDKEQVEAKMAEEQNKPNGTPGTFTSKNIVLPKGVTDYTVRISSADNQRLGMGYQSPHNHYALPISGLEFSISQDTSNLAKNLLQRIYNKLKETESTDKSQKTGDSASNYENKLNEIDALLKSSDLKTTAEYKRLSLDLLNAKEQLKEVTPDAPAVAVDSDKAQVTVTPSANADRLEVSVGNDKLVATKTGSTWSLATSKDGVSIDANTGVVTVAHNAADANTVISATAKHGNSDLSSPASGNLPAKEVTPDAPAVAVDSDKAQQGGSKNQSFTTQVDRNKLPNTGSTDTTAMMIVGTASALLGIGLTGRRRKED</sequence>
<dbReference type="NCBIfam" id="TIGR01168">
    <property type="entry name" value="YSIRK_signal"/>
    <property type="match status" value="1"/>
</dbReference>
<dbReference type="AlphaFoldDB" id="A0A6I1TWH5"/>
<evidence type="ECO:0000259" key="8">
    <source>
        <dbReference type="PROSITE" id="PS50847"/>
    </source>
</evidence>
<dbReference type="Pfam" id="PF04650">
    <property type="entry name" value="YSIRK_signal"/>
    <property type="match status" value="1"/>
</dbReference>
<feature type="domain" description="Gram-positive cocci surface proteins LPxTG" evidence="8">
    <location>
        <begin position="676"/>
        <end position="709"/>
    </location>
</feature>
<keyword evidence="4" id="KW-0572">Peptidoglycan-anchor</keyword>
<feature type="region of interest" description="Disordered" evidence="6">
    <location>
        <begin position="56"/>
        <end position="149"/>
    </location>
</feature>
<evidence type="ECO:0000256" key="1">
    <source>
        <dbReference type="ARBA" id="ARBA00022512"/>
    </source>
</evidence>
<feature type="coiled-coil region" evidence="5">
    <location>
        <begin position="383"/>
        <end position="410"/>
    </location>
</feature>
<keyword evidence="3" id="KW-0732">Signal</keyword>
<dbReference type="PROSITE" id="PS50847">
    <property type="entry name" value="GRAM_POS_ANCHORING"/>
    <property type="match status" value="1"/>
</dbReference>
<organism evidence="9 10">
    <name type="scientific">Streptococcus mitis</name>
    <dbReference type="NCBI Taxonomy" id="28037"/>
    <lineage>
        <taxon>Bacteria</taxon>
        <taxon>Bacillati</taxon>
        <taxon>Bacillota</taxon>
        <taxon>Bacilli</taxon>
        <taxon>Lactobacillales</taxon>
        <taxon>Streptococcaceae</taxon>
        <taxon>Streptococcus</taxon>
        <taxon>Streptococcus mitis group</taxon>
    </lineage>
</organism>
<evidence type="ECO:0000256" key="6">
    <source>
        <dbReference type="SAM" id="MobiDB-lite"/>
    </source>
</evidence>
<name>A0A6I1TWH5_STRMT</name>
<keyword evidence="1" id="KW-0134">Cell wall</keyword>
<proteinExistence type="predicted"/>
<dbReference type="Pfam" id="PF00746">
    <property type="entry name" value="Gram_pos_anchor"/>
    <property type="match status" value="1"/>
</dbReference>
<feature type="region of interest" description="Disordered" evidence="6">
    <location>
        <begin position="624"/>
        <end position="684"/>
    </location>
</feature>
<dbReference type="EMBL" id="WIJP01000004">
    <property type="protein sequence ID" value="MQQ29500.1"/>
    <property type="molecule type" value="Genomic_DNA"/>
</dbReference>
<keyword evidence="2" id="KW-0964">Secreted</keyword>
<feature type="compositionally biased region" description="Basic and acidic residues" evidence="6">
    <location>
        <begin position="78"/>
        <end position="101"/>
    </location>
</feature>
<keyword evidence="7" id="KW-1133">Transmembrane helix</keyword>
<feature type="compositionally biased region" description="Polar residues" evidence="6">
    <location>
        <begin position="66"/>
        <end position="76"/>
    </location>
</feature>
<evidence type="ECO:0000256" key="3">
    <source>
        <dbReference type="ARBA" id="ARBA00022729"/>
    </source>
</evidence>
<feature type="compositionally biased region" description="Polar residues" evidence="6">
    <location>
        <begin position="657"/>
        <end position="684"/>
    </location>
</feature>
<comment type="caution">
    <text evidence="9">The sequence shown here is derived from an EMBL/GenBank/DDBJ whole genome shotgun (WGS) entry which is preliminary data.</text>
</comment>
<protein>
    <submittedName>
        <fullName evidence="9">YSIRK-type signal peptide-containing protein</fullName>
    </submittedName>
</protein>
<evidence type="ECO:0000256" key="4">
    <source>
        <dbReference type="ARBA" id="ARBA00023088"/>
    </source>
</evidence>
<feature type="compositionally biased region" description="Polar residues" evidence="6">
    <location>
        <begin position="102"/>
        <end position="115"/>
    </location>
</feature>
<keyword evidence="7" id="KW-0472">Membrane</keyword>
<dbReference type="InterPro" id="IPR019931">
    <property type="entry name" value="LPXTG_anchor"/>
</dbReference>
<keyword evidence="5" id="KW-0175">Coiled coil</keyword>
<gene>
    <name evidence="9" type="ORF">GEZ84_03760</name>
</gene>
<accession>A0A6I1TWH5</accession>
<evidence type="ECO:0000256" key="5">
    <source>
        <dbReference type="SAM" id="Coils"/>
    </source>
</evidence>
<dbReference type="Proteomes" id="UP000438885">
    <property type="component" value="Unassembled WGS sequence"/>
</dbReference>
<dbReference type="RefSeq" id="WP_153223534.1">
    <property type="nucleotide sequence ID" value="NZ_WIJP01000004.1"/>
</dbReference>
<evidence type="ECO:0000313" key="9">
    <source>
        <dbReference type="EMBL" id="MQQ29500.1"/>
    </source>
</evidence>
<reference evidence="9 10" key="1">
    <citation type="submission" date="2019-10" db="EMBL/GenBank/DDBJ databases">
        <title>Streptococcus mitis of the oral and urogenital tracts.</title>
        <authorList>
            <person name="Price T."/>
            <person name="Mores C.R."/>
            <person name="Putonti C."/>
            <person name="Wolfe A.J."/>
        </authorList>
    </citation>
    <scope>NUCLEOTIDE SEQUENCE [LARGE SCALE GENOMIC DNA]</scope>
    <source>
        <strain evidence="9 10">SM10</strain>
    </source>
</reference>
<keyword evidence="7" id="KW-0812">Transmembrane</keyword>
<evidence type="ECO:0000313" key="10">
    <source>
        <dbReference type="Proteomes" id="UP000438885"/>
    </source>
</evidence>
<feature type="transmembrane region" description="Helical" evidence="7">
    <location>
        <begin position="20"/>
        <end position="41"/>
    </location>
</feature>
<dbReference type="NCBIfam" id="TIGR01167">
    <property type="entry name" value="LPXTG_anchor"/>
    <property type="match status" value="1"/>
</dbReference>
<feature type="compositionally biased region" description="Polar residues" evidence="6">
    <location>
        <begin position="132"/>
        <end position="145"/>
    </location>
</feature>
<evidence type="ECO:0000256" key="2">
    <source>
        <dbReference type="ARBA" id="ARBA00022525"/>
    </source>
</evidence>
<dbReference type="InterPro" id="IPR005877">
    <property type="entry name" value="YSIRK_signal_dom"/>
</dbReference>
<evidence type="ECO:0000256" key="7">
    <source>
        <dbReference type="SAM" id="Phobius"/>
    </source>
</evidence>